<evidence type="ECO:0000256" key="3">
    <source>
        <dbReference type="ARBA" id="ARBA00022605"/>
    </source>
</evidence>
<evidence type="ECO:0000313" key="16">
    <source>
        <dbReference type="Proteomes" id="UP000044071"/>
    </source>
</evidence>
<dbReference type="GO" id="GO:0004488">
    <property type="term" value="F:methylenetetrahydrofolate dehydrogenase (NADP+) activity"/>
    <property type="evidence" value="ECO:0007669"/>
    <property type="project" value="UniProtKB-UniRule"/>
</dbReference>
<dbReference type="STRING" id="1034943.BN59_03438"/>
<dbReference type="EC" id="1.5.1.5" evidence="12"/>
<dbReference type="GO" id="GO:0005829">
    <property type="term" value="C:cytosol"/>
    <property type="evidence" value="ECO:0007669"/>
    <property type="project" value="TreeGrafter"/>
</dbReference>
<name>A0A078L1M1_9GAMM</name>
<evidence type="ECO:0000256" key="1">
    <source>
        <dbReference type="ARBA" id="ARBA00004777"/>
    </source>
</evidence>
<dbReference type="GO" id="GO:0035999">
    <property type="term" value="P:tetrahydrofolate interconversion"/>
    <property type="evidence" value="ECO:0007669"/>
    <property type="project" value="UniProtKB-UniRule"/>
</dbReference>
<evidence type="ECO:0000256" key="6">
    <source>
        <dbReference type="ARBA" id="ARBA00022857"/>
    </source>
</evidence>
<accession>A0A078L1M1</accession>
<evidence type="ECO:0000256" key="7">
    <source>
        <dbReference type="ARBA" id="ARBA00023002"/>
    </source>
</evidence>
<dbReference type="PANTHER" id="PTHR48099">
    <property type="entry name" value="C-1-TETRAHYDROFOLATE SYNTHASE, CYTOPLASMIC-RELATED"/>
    <property type="match status" value="1"/>
</dbReference>
<evidence type="ECO:0000256" key="10">
    <source>
        <dbReference type="ARBA" id="ARBA00023268"/>
    </source>
</evidence>
<dbReference type="NCBIfam" id="NF008058">
    <property type="entry name" value="PRK10792.1"/>
    <property type="match status" value="1"/>
</dbReference>
<evidence type="ECO:0000256" key="5">
    <source>
        <dbReference type="ARBA" id="ARBA00022801"/>
    </source>
</evidence>
<dbReference type="InterPro" id="IPR020631">
    <property type="entry name" value="THF_DH/CycHdrlase_NAD-bd_dom"/>
</dbReference>
<keyword evidence="9 12" id="KW-0486">Methionine biosynthesis</keyword>
<evidence type="ECO:0000256" key="4">
    <source>
        <dbReference type="ARBA" id="ARBA00022755"/>
    </source>
</evidence>
<proteinExistence type="inferred from homology"/>
<dbReference type="SUPFAM" id="SSF51735">
    <property type="entry name" value="NAD(P)-binding Rossmann-fold domains"/>
    <property type="match status" value="1"/>
</dbReference>
<gene>
    <name evidence="12 15" type="primary">folD</name>
    <name evidence="15" type="ORF">BN59_03438</name>
</gene>
<keyword evidence="10 12" id="KW-0511">Multifunctional enzyme</keyword>
<dbReference type="AlphaFoldDB" id="A0A078L1M1"/>
<dbReference type="InterPro" id="IPR020867">
    <property type="entry name" value="THF_DH/CycHdrlase_CS"/>
</dbReference>
<evidence type="ECO:0000256" key="9">
    <source>
        <dbReference type="ARBA" id="ARBA00023167"/>
    </source>
</evidence>
<comment type="catalytic activity">
    <reaction evidence="12">
        <text>(6R)-5,10-methylene-5,6,7,8-tetrahydrofolate + NADP(+) = (6R)-5,10-methenyltetrahydrofolate + NADPH</text>
        <dbReference type="Rhea" id="RHEA:22812"/>
        <dbReference type="ChEBI" id="CHEBI:15636"/>
        <dbReference type="ChEBI" id="CHEBI:57455"/>
        <dbReference type="ChEBI" id="CHEBI:57783"/>
        <dbReference type="ChEBI" id="CHEBI:58349"/>
        <dbReference type="EC" id="1.5.1.5"/>
    </reaction>
</comment>
<dbReference type="InterPro" id="IPR036291">
    <property type="entry name" value="NAD(P)-bd_dom_sf"/>
</dbReference>
<comment type="similarity">
    <text evidence="12">Belongs to the tetrahydrofolate dehydrogenase/cyclohydrolase family.</text>
</comment>
<dbReference type="PANTHER" id="PTHR48099:SF5">
    <property type="entry name" value="C-1-TETRAHYDROFOLATE SYNTHASE, CYTOPLASMIC"/>
    <property type="match status" value="1"/>
</dbReference>
<dbReference type="InterPro" id="IPR020630">
    <property type="entry name" value="THF_DH/CycHdrlase_cat_dom"/>
</dbReference>
<dbReference type="NCBIfam" id="NF010783">
    <property type="entry name" value="PRK14186.1"/>
    <property type="match status" value="1"/>
</dbReference>
<dbReference type="Proteomes" id="UP000044071">
    <property type="component" value="Unassembled WGS sequence"/>
</dbReference>
<evidence type="ECO:0000256" key="11">
    <source>
        <dbReference type="ARBA" id="ARBA00036357"/>
    </source>
</evidence>
<evidence type="ECO:0000256" key="12">
    <source>
        <dbReference type="HAMAP-Rule" id="MF_01576"/>
    </source>
</evidence>
<evidence type="ECO:0000259" key="13">
    <source>
        <dbReference type="Pfam" id="PF00763"/>
    </source>
</evidence>
<keyword evidence="2 12" id="KW-0554">One-carbon metabolism</keyword>
<keyword evidence="7 12" id="KW-0560">Oxidoreductase</keyword>
<evidence type="ECO:0000256" key="2">
    <source>
        <dbReference type="ARBA" id="ARBA00022563"/>
    </source>
</evidence>
<feature type="binding site" evidence="12">
    <location>
        <begin position="186"/>
        <end position="188"/>
    </location>
    <ligand>
        <name>NADP(+)</name>
        <dbReference type="ChEBI" id="CHEBI:58349"/>
    </ligand>
</feature>
<dbReference type="GO" id="GO:0000105">
    <property type="term" value="P:L-histidine biosynthetic process"/>
    <property type="evidence" value="ECO:0007669"/>
    <property type="project" value="UniProtKB-KW"/>
</dbReference>
<comment type="caution">
    <text evidence="12">Lacks conserved residue(s) required for the propagation of feature annotation.</text>
</comment>
<dbReference type="EMBL" id="CCSB01000004">
    <property type="protein sequence ID" value="CDZ79121.1"/>
    <property type="molecule type" value="Genomic_DNA"/>
</dbReference>
<evidence type="ECO:0000256" key="8">
    <source>
        <dbReference type="ARBA" id="ARBA00023102"/>
    </source>
</evidence>
<dbReference type="EC" id="3.5.4.9" evidence="12"/>
<dbReference type="SUPFAM" id="SSF53223">
    <property type="entry name" value="Aminoacid dehydrogenase-like, N-terminal domain"/>
    <property type="match status" value="1"/>
</dbReference>
<evidence type="ECO:0000313" key="15">
    <source>
        <dbReference type="EMBL" id="CDZ79121.1"/>
    </source>
</evidence>
<feature type="domain" description="Tetrahydrofolate dehydrogenase/cyclohydrolase NAD(P)-binding" evidence="14">
    <location>
        <begin position="160"/>
        <end position="302"/>
    </location>
</feature>
<keyword evidence="5 12" id="KW-0378">Hydrolase</keyword>
<reference evidence="15 16" key="1">
    <citation type="submission" date="2014-06" db="EMBL/GenBank/DDBJ databases">
        <authorList>
            <person name="Urmite Genomes Urmite Genomes"/>
        </authorList>
    </citation>
    <scope>NUCLEOTIDE SEQUENCE [LARGE SCALE GENOMIC DNA]</scope>
</reference>
<comment type="function">
    <text evidence="12">Catalyzes the oxidation of 5,10-methylenetetrahydrofolate to 5,10-methenyltetrahydrofolate and then the hydrolysis of 5,10-methenyltetrahydrofolate to 10-formyltetrahydrofolate.</text>
</comment>
<comment type="pathway">
    <text evidence="1 12">One-carbon metabolism; tetrahydrofolate interconversion.</text>
</comment>
<dbReference type="PROSITE" id="PS00767">
    <property type="entry name" value="THF_DHG_CYH_2"/>
    <property type="match status" value="1"/>
</dbReference>
<feature type="domain" description="Tetrahydrofolate dehydrogenase/cyclohydrolase catalytic" evidence="13">
    <location>
        <begin position="26"/>
        <end position="141"/>
    </location>
</feature>
<dbReference type="CDD" id="cd01080">
    <property type="entry name" value="NAD_bind_m-THF_DH_Cyclohyd"/>
    <property type="match status" value="1"/>
</dbReference>
<dbReference type="Pfam" id="PF00763">
    <property type="entry name" value="THF_DHG_CYH"/>
    <property type="match status" value="1"/>
</dbReference>
<organism evidence="15 16">
    <name type="scientific">Legionella massiliensis</name>
    <dbReference type="NCBI Taxonomy" id="1034943"/>
    <lineage>
        <taxon>Bacteria</taxon>
        <taxon>Pseudomonadati</taxon>
        <taxon>Pseudomonadota</taxon>
        <taxon>Gammaproteobacteria</taxon>
        <taxon>Legionellales</taxon>
        <taxon>Legionellaceae</taxon>
        <taxon>Legionella</taxon>
    </lineage>
</organism>
<keyword evidence="6 12" id="KW-0521">NADP</keyword>
<evidence type="ECO:0000259" key="14">
    <source>
        <dbReference type="Pfam" id="PF02882"/>
    </source>
</evidence>
<keyword evidence="3 12" id="KW-0028">Amino-acid biosynthesis</keyword>
<keyword evidence="8 12" id="KW-0368">Histidine biosynthesis</keyword>
<dbReference type="HAMAP" id="MF_01576">
    <property type="entry name" value="THF_DHG_CYH"/>
    <property type="match status" value="1"/>
</dbReference>
<dbReference type="Gene3D" id="3.40.50.10860">
    <property type="entry name" value="Leucine Dehydrogenase, chain A, domain 1"/>
    <property type="match status" value="1"/>
</dbReference>
<dbReference type="FunFam" id="3.40.50.10860:FF:000001">
    <property type="entry name" value="Bifunctional protein FolD"/>
    <property type="match status" value="1"/>
</dbReference>
<dbReference type="GO" id="GO:0006164">
    <property type="term" value="P:purine nucleotide biosynthetic process"/>
    <property type="evidence" value="ECO:0007669"/>
    <property type="project" value="UniProtKB-KW"/>
</dbReference>
<dbReference type="GO" id="GO:0009086">
    <property type="term" value="P:methionine biosynthetic process"/>
    <property type="evidence" value="ECO:0007669"/>
    <property type="project" value="UniProtKB-KW"/>
</dbReference>
<dbReference type="InterPro" id="IPR000672">
    <property type="entry name" value="THF_DH/CycHdrlase"/>
</dbReference>
<keyword evidence="4 12" id="KW-0658">Purine biosynthesis</keyword>
<dbReference type="eggNOG" id="COG0190">
    <property type="taxonomic scope" value="Bacteria"/>
</dbReference>
<comment type="catalytic activity">
    <reaction evidence="11 12">
        <text>(6R)-5,10-methenyltetrahydrofolate + H2O = (6R)-10-formyltetrahydrofolate + H(+)</text>
        <dbReference type="Rhea" id="RHEA:23700"/>
        <dbReference type="ChEBI" id="CHEBI:15377"/>
        <dbReference type="ChEBI" id="CHEBI:15378"/>
        <dbReference type="ChEBI" id="CHEBI:57455"/>
        <dbReference type="ChEBI" id="CHEBI:195366"/>
        <dbReference type="EC" id="3.5.4.9"/>
    </reaction>
</comment>
<dbReference type="UniPathway" id="UPA00193"/>
<keyword evidence="16" id="KW-1185">Reference proteome</keyword>
<comment type="subunit">
    <text evidence="12">Homodimer.</text>
</comment>
<dbReference type="InterPro" id="IPR046346">
    <property type="entry name" value="Aminoacid_DH-like_N_sf"/>
</dbReference>
<dbReference type="Gene3D" id="3.40.50.720">
    <property type="entry name" value="NAD(P)-binding Rossmann-like Domain"/>
    <property type="match status" value="1"/>
</dbReference>
<sequence length="306" mass="33333">MIATIVGLFHNPHKLPSISIMTALLLDGKKAATQLKKEIKETVSTMIANGQRRPGLAVILVGDDPASNIYVANKRKACDEVGFNSYAYDLPASTSEEELLHLISRLNNSNDVDGILVQLPLPASIDANKIIECINPDKDVDGFHPYNIGRLAQRNPLLRPCTPFGIINLLNFHNIPLAGANTLVIGASNIVGRPMASEFLLAAATVAVCHRFTKDLERYVRIADIIVVATGVQDVLDVEWLSEKQILIDVGMHRLPNGKLRGDIDFERAQEKVAWITPVPGGVGPMTIATLLQNTLIAAKHRQPLP</sequence>
<protein>
    <recommendedName>
        <fullName evidence="12">Bifunctional protein FolD</fullName>
    </recommendedName>
    <domain>
        <recommendedName>
            <fullName evidence="12">Methylenetetrahydrofolate dehydrogenase</fullName>
            <ecNumber evidence="12">1.5.1.5</ecNumber>
        </recommendedName>
    </domain>
    <domain>
        <recommendedName>
            <fullName evidence="12">Methenyltetrahydrofolate cyclohydrolase</fullName>
            <ecNumber evidence="12">3.5.4.9</ecNumber>
        </recommendedName>
    </domain>
</protein>
<dbReference type="Pfam" id="PF02882">
    <property type="entry name" value="THF_DHG_CYH_C"/>
    <property type="match status" value="1"/>
</dbReference>
<dbReference type="PRINTS" id="PR00085">
    <property type="entry name" value="THFDHDRGNASE"/>
</dbReference>
<dbReference type="PROSITE" id="PS00766">
    <property type="entry name" value="THF_DHG_CYH_1"/>
    <property type="match status" value="1"/>
</dbReference>
<dbReference type="GO" id="GO:0004477">
    <property type="term" value="F:methenyltetrahydrofolate cyclohydrolase activity"/>
    <property type="evidence" value="ECO:0007669"/>
    <property type="project" value="UniProtKB-UniRule"/>
</dbReference>